<evidence type="ECO:0000313" key="3">
    <source>
        <dbReference type="Proteomes" id="UP001152759"/>
    </source>
</evidence>
<keyword evidence="1" id="KW-1133">Transmembrane helix</keyword>
<name>A0A9P0AGM7_BEMTA</name>
<dbReference type="Proteomes" id="UP001152759">
    <property type="component" value="Chromosome 5"/>
</dbReference>
<reference evidence="2" key="1">
    <citation type="submission" date="2021-12" db="EMBL/GenBank/DDBJ databases">
        <authorList>
            <person name="King R."/>
        </authorList>
    </citation>
    <scope>NUCLEOTIDE SEQUENCE</scope>
</reference>
<proteinExistence type="predicted"/>
<organism evidence="2 3">
    <name type="scientific">Bemisia tabaci</name>
    <name type="common">Sweetpotato whitefly</name>
    <name type="synonym">Aleurodes tabaci</name>
    <dbReference type="NCBI Taxonomy" id="7038"/>
    <lineage>
        <taxon>Eukaryota</taxon>
        <taxon>Metazoa</taxon>
        <taxon>Ecdysozoa</taxon>
        <taxon>Arthropoda</taxon>
        <taxon>Hexapoda</taxon>
        <taxon>Insecta</taxon>
        <taxon>Pterygota</taxon>
        <taxon>Neoptera</taxon>
        <taxon>Paraneoptera</taxon>
        <taxon>Hemiptera</taxon>
        <taxon>Sternorrhyncha</taxon>
        <taxon>Aleyrodoidea</taxon>
        <taxon>Aleyrodidae</taxon>
        <taxon>Aleyrodinae</taxon>
        <taxon>Bemisia</taxon>
    </lineage>
</organism>
<evidence type="ECO:0000313" key="2">
    <source>
        <dbReference type="EMBL" id="CAH0390132.1"/>
    </source>
</evidence>
<keyword evidence="3" id="KW-1185">Reference proteome</keyword>
<evidence type="ECO:0000256" key="1">
    <source>
        <dbReference type="SAM" id="Phobius"/>
    </source>
</evidence>
<sequence length="254" mass="28957">MSSSIGDISGRSRSCFNHLHITMLFLYMILIPPTLGFLVLGGDDTISLPTLRPLMEPNDLCATIMAKILSLERDIIFKKEGQIEVLKAQLQGIDVDLNKLFDKITILKTEMSQANRFRWACVVRSIIEELEQLHSGGVNPSNEEAKGSSPKERSRLQRQKVWEWILDNKGKEFQIRDILDYNNKTKLFESNKDLAKGISYAYMYLSDKIHAYAANNYINIDDNVPLIEDREASKAIKVLTFNKEFPYIPQAAQA</sequence>
<gene>
    <name evidence="2" type="ORF">BEMITA_LOCUS8882</name>
</gene>
<accession>A0A9P0AGM7</accession>
<dbReference type="AlphaFoldDB" id="A0A9P0AGM7"/>
<protein>
    <submittedName>
        <fullName evidence="2">Uncharacterized protein</fullName>
    </submittedName>
</protein>
<dbReference type="EMBL" id="OU963866">
    <property type="protein sequence ID" value="CAH0390132.1"/>
    <property type="molecule type" value="Genomic_DNA"/>
</dbReference>
<feature type="transmembrane region" description="Helical" evidence="1">
    <location>
        <begin position="21"/>
        <end position="42"/>
    </location>
</feature>
<keyword evidence="1" id="KW-0812">Transmembrane</keyword>
<keyword evidence="1" id="KW-0472">Membrane</keyword>